<dbReference type="GO" id="GO:0006139">
    <property type="term" value="P:nucleobase-containing compound metabolic process"/>
    <property type="evidence" value="ECO:0007669"/>
    <property type="project" value="InterPro"/>
</dbReference>
<comment type="caution">
    <text evidence="5">The sequence shown here is derived from an EMBL/GenBank/DDBJ whole genome shotgun (WGS) entry which is preliminary data.</text>
</comment>
<dbReference type="Pfam" id="PF00406">
    <property type="entry name" value="ADK"/>
    <property type="match status" value="1"/>
</dbReference>
<evidence type="ECO:0000256" key="3">
    <source>
        <dbReference type="ARBA" id="ARBA00022777"/>
    </source>
</evidence>
<dbReference type="PRINTS" id="PR00094">
    <property type="entry name" value="ADENYLTKNASE"/>
</dbReference>
<name>A0AAJ0FUU8_9HYPO</name>
<keyword evidence="1 4" id="KW-0808">Transferase</keyword>
<dbReference type="InterPro" id="IPR027417">
    <property type="entry name" value="P-loop_NTPase"/>
</dbReference>
<organism evidence="5 6">
    <name type="scientific">Conoideocrella luteorostrata</name>
    <dbReference type="NCBI Taxonomy" id="1105319"/>
    <lineage>
        <taxon>Eukaryota</taxon>
        <taxon>Fungi</taxon>
        <taxon>Dikarya</taxon>
        <taxon>Ascomycota</taxon>
        <taxon>Pezizomycotina</taxon>
        <taxon>Sordariomycetes</taxon>
        <taxon>Hypocreomycetidae</taxon>
        <taxon>Hypocreales</taxon>
        <taxon>Clavicipitaceae</taxon>
        <taxon>Conoideocrella</taxon>
    </lineage>
</organism>
<proteinExistence type="inferred from homology"/>
<dbReference type="InterPro" id="IPR033690">
    <property type="entry name" value="Adenylat_kinase_CS"/>
</dbReference>
<dbReference type="PROSITE" id="PS00113">
    <property type="entry name" value="ADENYLATE_KINASE"/>
    <property type="match status" value="1"/>
</dbReference>
<dbReference type="GO" id="GO:0005524">
    <property type="term" value="F:ATP binding"/>
    <property type="evidence" value="ECO:0007669"/>
    <property type="project" value="InterPro"/>
</dbReference>
<dbReference type="SUPFAM" id="SSF52540">
    <property type="entry name" value="P-loop containing nucleoside triphosphate hydrolases"/>
    <property type="match status" value="1"/>
</dbReference>
<keyword evidence="3 4" id="KW-0418">Kinase</keyword>
<dbReference type="HAMAP" id="MF_00235">
    <property type="entry name" value="Adenylate_kinase_Adk"/>
    <property type="match status" value="1"/>
</dbReference>
<sequence>MQQQIAKNPNEIKPIIIGLLGGPGSGKGTQCRLICQSFKIEHFSIGDVLRKELHRRESPYATIIRQHMLAGTVGPKELTIALLHSCIKESIQNGAVAFVLDGFPRNIDQLRLFESIVGPLKLVILIQCSEGIMLRRLLPRGRFDDQEESIRGRLRTFNSDTSQVIELFRERNELKTVNGEQDIESTCEEIQAILANIVERR</sequence>
<dbReference type="GO" id="GO:0019205">
    <property type="term" value="F:nucleobase-containing compound kinase activity"/>
    <property type="evidence" value="ECO:0007669"/>
    <property type="project" value="InterPro"/>
</dbReference>
<evidence type="ECO:0000256" key="2">
    <source>
        <dbReference type="ARBA" id="ARBA00022741"/>
    </source>
</evidence>
<dbReference type="AlphaFoldDB" id="A0AAJ0FUU8"/>
<reference evidence="5" key="1">
    <citation type="submission" date="2023-06" db="EMBL/GenBank/DDBJ databases">
        <title>Conoideocrella luteorostrata (Hypocreales: Clavicipitaceae), a potential biocontrol fungus for elongate hemlock scale in United States Christmas tree production areas.</title>
        <authorList>
            <person name="Barrett H."/>
            <person name="Lovett B."/>
            <person name="Macias A.M."/>
            <person name="Stajich J.E."/>
            <person name="Kasson M.T."/>
        </authorList>
    </citation>
    <scope>NUCLEOTIDE SEQUENCE</scope>
    <source>
        <strain evidence="5">ARSEF 14590</strain>
    </source>
</reference>
<evidence type="ECO:0008006" key="7">
    <source>
        <dbReference type="Google" id="ProtNLM"/>
    </source>
</evidence>
<gene>
    <name evidence="5" type="ORF">QQS21_004244</name>
</gene>
<dbReference type="EMBL" id="JASWJB010000061">
    <property type="protein sequence ID" value="KAK2603564.1"/>
    <property type="molecule type" value="Genomic_DNA"/>
</dbReference>
<dbReference type="InterPro" id="IPR000850">
    <property type="entry name" value="Adenylat/UMP-CMP_kin"/>
</dbReference>
<evidence type="ECO:0000256" key="4">
    <source>
        <dbReference type="RuleBase" id="RU003330"/>
    </source>
</evidence>
<evidence type="ECO:0000313" key="5">
    <source>
        <dbReference type="EMBL" id="KAK2603564.1"/>
    </source>
</evidence>
<keyword evidence="2" id="KW-0547">Nucleotide-binding</keyword>
<protein>
    <recommendedName>
        <fullName evidence="7">Adenylate kinase</fullName>
    </recommendedName>
</protein>
<comment type="similarity">
    <text evidence="4">Belongs to the adenylate kinase family.</text>
</comment>
<evidence type="ECO:0000313" key="6">
    <source>
        <dbReference type="Proteomes" id="UP001251528"/>
    </source>
</evidence>
<dbReference type="PANTHER" id="PTHR23359">
    <property type="entry name" value="NUCLEOTIDE KINASE"/>
    <property type="match status" value="1"/>
</dbReference>
<accession>A0AAJ0FUU8</accession>
<dbReference type="Proteomes" id="UP001251528">
    <property type="component" value="Unassembled WGS sequence"/>
</dbReference>
<dbReference type="Gene3D" id="3.40.50.300">
    <property type="entry name" value="P-loop containing nucleotide triphosphate hydrolases"/>
    <property type="match status" value="1"/>
</dbReference>
<dbReference type="CDD" id="cd01428">
    <property type="entry name" value="ADK"/>
    <property type="match status" value="1"/>
</dbReference>
<keyword evidence="6" id="KW-1185">Reference proteome</keyword>
<evidence type="ECO:0000256" key="1">
    <source>
        <dbReference type="ARBA" id="ARBA00022679"/>
    </source>
</evidence>